<sequence>MVELKTDNPHTAHSPPYLLALDETRRYRCELLKTNTTILKSVIESVPCFGEGKYVLYEFKKMFGGEFADIVGNTEVLVRATQRLMDTVLGPDALNADDDGKKRNEIWSIVLGSLQLIESETKFDRGETGHKTPSTHNSTNTEIDVLQKSKTGTAPTLTILKGDVNCAYITRDDVTIKCYGDCYMLLAVNYVFDIDYPRPIAMFLGFLQQQRYQQVPAAPLLLLCSDRSGLSMDHAQSTND</sequence>
<reference evidence="1" key="1">
    <citation type="submission" date="2022-11" db="EMBL/GenBank/DDBJ databases">
        <title>Centuries of genome instability and evolution in soft-shell clam transmissible cancer (bioRxiv).</title>
        <authorList>
            <person name="Hart S.F.M."/>
            <person name="Yonemitsu M.A."/>
            <person name="Giersch R.M."/>
            <person name="Beal B.F."/>
            <person name="Arriagada G."/>
            <person name="Davis B.W."/>
            <person name="Ostrander E.A."/>
            <person name="Goff S.P."/>
            <person name="Metzger M.J."/>
        </authorList>
    </citation>
    <scope>NUCLEOTIDE SEQUENCE</scope>
    <source>
        <strain evidence="1">MELC-2E11</strain>
        <tissue evidence="1">Siphon/mantle</tissue>
    </source>
</reference>
<dbReference type="EMBL" id="CP111020">
    <property type="protein sequence ID" value="WAR15109.1"/>
    <property type="molecule type" value="Genomic_DNA"/>
</dbReference>
<gene>
    <name evidence="1" type="ORF">MAR_005214</name>
</gene>
<evidence type="ECO:0000313" key="2">
    <source>
        <dbReference type="Proteomes" id="UP001164746"/>
    </source>
</evidence>
<accession>A0ABY7F2X1</accession>
<name>A0ABY7F2X1_MYAAR</name>
<organism evidence="1 2">
    <name type="scientific">Mya arenaria</name>
    <name type="common">Soft-shell clam</name>
    <dbReference type="NCBI Taxonomy" id="6604"/>
    <lineage>
        <taxon>Eukaryota</taxon>
        <taxon>Metazoa</taxon>
        <taxon>Spiralia</taxon>
        <taxon>Lophotrochozoa</taxon>
        <taxon>Mollusca</taxon>
        <taxon>Bivalvia</taxon>
        <taxon>Autobranchia</taxon>
        <taxon>Heteroconchia</taxon>
        <taxon>Euheterodonta</taxon>
        <taxon>Imparidentia</taxon>
        <taxon>Neoheterodontei</taxon>
        <taxon>Myida</taxon>
        <taxon>Myoidea</taxon>
        <taxon>Myidae</taxon>
        <taxon>Mya</taxon>
    </lineage>
</organism>
<keyword evidence="2" id="KW-1185">Reference proteome</keyword>
<evidence type="ECO:0000313" key="1">
    <source>
        <dbReference type="EMBL" id="WAR15109.1"/>
    </source>
</evidence>
<protein>
    <submittedName>
        <fullName evidence="1">Uncharacterized protein</fullName>
    </submittedName>
</protein>
<dbReference type="Proteomes" id="UP001164746">
    <property type="component" value="Chromosome 9"/>
</dbReference>
<proteinExistence type="predicted"/>